<evidence type="ECO:0000256" key="1">
    <source>
        <dbReference type="ARBA" id="ARBA00004141"/>
    </source>
</evidence>
<feature type="region of interest" description="Disordered" evidence="9">
    <location>
        <begin position="1"/>
        <end position="24"/>
    </location>
</feature>
<dbReference type="NCBIfam" id="TIGR00727">
    <property type="entry name" value="ISP4_OPT"/>
    <property type="match status" value="1"/>
</dbReference>
<feature type="compositionally biased region" description="Basic and acidic residues" evidence="9">
    <location>
        <begin position="1"/>
        <end position="10"/>
    </location>
</feature>
<dbReference type="PANTHER" id="PTHR22601">
    <property type="entry name" value="ISP4 LIKE PROTEIN"/>
    <property type="match status" value="1"/>
</dbReference>
<sequence length="890" mass="101508">MDKSEIHLEDQEVTPSDLEKNEDRMRIGTVDYSDDKKETVIETASLESIPSVKVSHPQLVILLKKLGYEDPEDVTEIPPEVEYVADKISSMSLQEASDVVKMGVKYHKDDPNLSWEEYHEYEKLAALDPSTLNADEQDALNLLAVAGILNFHSPYKAVRACVDPRDDTEAPVETFRSYVLALIWGVIGAGFNEFFAHRLLTIAINTAMVQLLLFPMGNLWAKYVPCWSFPVWKGRRFHLNIPVPWSPKEQMFATLLFAISVSAFYMDSVILTIKMYYKESINFGYQFWISVAVQYLGFGFAGCLRRFVIYPSRAIWPTQLQTMALNKALFSRSEEKNTRGFTSQTFFFLCIIFIFFYQWVPSYLFQALSTFNWMTWIKPDNFDLAMVTGSMSGVGINPIASFDWNVINMYSCIVTPLFSYSNQMLGGIIAAVCVIAIFYSNQYDCQYLPMFSNSLFTNTGEEYDVTQILNKENKVDLHKYQQYSPPYYSAGNFFCYGAFIASYPMLFVYSFMTQWGVLKGAFRDWGHAIWALTRKETWLDSWRNDSHVLDQFHDPHSRMMRRYKEVPEWWYYLVLVISVVIGIATIEGYHTETPVWSLFMAIGINAVFLIPITILEATTAVQMGLNVLVEIIMGYALPGKPHALMIIKAFGYNIDGQADSYVGNLKLGHYAKIPPVALFRGQMFMVLIQVLVSLGVLNWSISNISDYCKPDQASNFTCPDATTYYNSSVLWGAIGPKRIFEGVYPILKWCWLMGALIGLGFGAWKVFAPRFFPTWFNPLVVVGGMINMAPPYNLTYMTPGAIANVFSQFYMRRYKFRLWQKYNYVLSAGFSSGLVISSIIIFFSVQYKEKDLSWWGNNVINAGIDAAGPAKRNISATPRGFFGPDFGHFP</sequence>
<feature type="transmembrane region" description="Helical" evidence="10">
    <location>
        <begin position="493"/>
        <end position="512"/>
    </location>
</feature>
<evidence type="ECO:0000256" key="3">
    <source>
        <dbReference type="ARBA" id="ARBA00022448"/>
    </source>
</evidence>
<feature type="transmembrane region" description="Helical" evidence="10">
    <location>
        <begin position="823"/>
        <end position="845"/>
    </location>
</feature>
<dbReference type="NCBIfam" id="TIGR00728">
    <property type="entry name" value="OPT_sfam"/>
    <property type="match status" value="1"/>
</dbReference>
<reference evidence="12" key="1">
    <citation type="journal article" date="2013" name="Genome Announc.">
        <title>Genome sequence of the food spoilage yeast Zygosaccharomyces bailii CLIB 213(T).</title>
        <authorList>
            <person name="Galeote V."/>
            <person name="Bigey F."/>
            <person name="Devillers H."/>
            <person name="Neuveglise C."/>
            <person name="Dequin S."/>
        </authorList>
    </citation>
    <scope>NUCLEOTIDE SEQUENCE [LARGE SCALE GENOMIC DNA]</scope>
    <source>
        <strain evidence="12">CLIB 213 / ATCC 58445 / CBS 680 / CCRC 21525 / NBRC 1098 / NCYC 1416 / NRRL Y-2227</strain>
    </source>
</reference>
<dbReference type="EMBL" id="HG316454">
    <property type="protein sequence ID" value="CDF87443.1"/>
    <property type="molecule type" value="Genomic_DNA"/>
</dbReference>
<feature type="transmembrane region" description="Helical" evidence="10">
    <location>
        <begin position="596"/>
        <end position="614"/>
    </location>
</feature>
<evidence type="ECO:0000256" key="7">
    <source>
        <dbReference type="ARBA" id="ARBA00022989"/>
    </source>
</evidence>
<keyword evidence="6" id="KW-0653">Protein transport</keyword>
<proteinExistence type="inferred from homology"/>
<dbReference type="InterPro" id="IPR004813">
    <property type="entry name" value="OPT"/>
</dbReference>
<feature type="transmembrane region" description="Helical" evidence="10">
    <location>
        <begin position="381"/>
        <end position="400"/>
    </location>
</feature>
<evidence type="ECO:0000313" key="12">
    <source>
        <dbReference type="Proteomes" id="UP000019375"/>
    </source>
</evidence>
<evidence type="ECO:0000256" key="4">
    <source>
        <dbReference type="ARBA" id="ARBA00022692"/>
    </source>
</evidence>
<gene>
    <name evidence="11" type="ORF">BN860_06480g</name>
</gene>
<dbReference type="GO" id="GO:0035673">
    <property type="term" value="F:oligopeptide transmembrane transporter activity"/>
    <property type="evidence" value="ECO:0007669"/>
    <property type="project" value="InterPro"/>
</dbReference>
<evidence type="ECO:0000256" key="5">
    <source>
        <dbReference type="ARBA" id="ARBA00022856"/>
    </source>
</evidence>
<keyword evidence="3" id="KW-0813">Transport</keyword>
<feature type="transmembrane region" description="Helical" evidence="10">
    <location>
        <begin position="569"/>
        <end position="589"/>
    </location>
</feature>
<organism evidence="11 12">
    <name type="scientific">Zygosaccharomyces bailii (strain CLIB 213 / ATCC 58445 / CBS 680 / BCRC 21525 / NBRC 1098 / NCYC 1416 / NRRL Y-2227)</name>
    <dbReference type="NCBI Taxonomy" id="1333698"/>
    <lineage>
        <taxon>Eukaryota</taxon>
        <taxon>Fungi</taxon>
        <taxon>Dikarya</taxon>
        <taxon>Ascomycota</taxon>
        <taxon>Saccharomycotina</taxon>
        <taxon>Saccharomycetes</taxon>
        <taxon>Saccharomycetales</taxon>
        <taxon>Saccharomycetaceae</taxon>
        <taxon>Zygosaccharomyces</taxon>
    </lineage>
</organism>
<dbReference type="InterPro" id="IPR004648">
    <property type="entry name" value="Oligpept_transpt"/>
</dbReference>
<dbReference type="Proteomes" id="UP000019375">
    <property type="component" value="Unassembled WGS sequence"/>
</dbReference>
<feature type="transmembrane region" description="Helical" evidence="10">
    <location>
        <begin position="683"/>
        <end position="701"/>
    </location>
</feature>
<name>A0A8J2T2G9_ZYGB2</name>
<feature type="transmembrane region" description="Helical" evidence="10">
    <location>
        <begin position="620"/>
        <end position="638"/>
    </location>
</feature>
<comment type="similarity">
    <text evidence="2">Belongs to the oligopeptide OPT transporter family.</text>
</comment>
<dbReference type="AlphaFoldDB" id="A0A8J2T2G9"/>
<evidence type="ECO:0000313" key="11">
    <source>
        <dbReference type="EMBL" id="CDF87443.1"/>
    </source>
</evidence>
<accession>A0A8J2T2G9</accession>
<evidence type="ECO:0000256" key="10">
    <source>
        <dbReference type="SAM" id="Phobius"/>
    </source>
</evidence>
<feature type="transmembrane region" description="Helical" evidence="10">
    <location>
        <begin position="746"/>
        <end position="764"/>
    </location>
</feature>
<dbReference type="OrthoDB" id="9986677at2759"/>
<evidence type="ECO:0000256" key="6">
    <source>
        <dbReference type="ARBA" id="ARBA00022927"/>
    </source>
</evidence>
<evidence type="ECO:0000256" key="9">
    <source>
        <dbReference type="SAM" id="MobiDB-lite"/>
    </source>
</evidence>
<dbReference type="Pfam" id="PF03169">
    <property type="entry name" value="OPT"/>
    <property type="match status" value="1"/>
</dbReference>
<keyword evidence="8 10" id="KW-0472">Membrane</keyword>
<feature type="transmembrane region" description="Helical" evidence="10">
    <location>
        <begin position="202"/>
        <end position="221"/>
    </location>
</feature>
<keyword evidence="12" id="KW-1185">Reference proteome</keyword>
<dbReference type="GO" id="GO:0016020">
    <property type="term" value="C:membrane"/>
    <property type="evidence" value="ECO:0007669"/>
    <property type="project" value="UniProtKB-SubCell"/>
</dbReference>
<evidence type="ECO:0000256" key="8">
    <source>
        <dbReference type="ARBA" id="ARBA00023136"/>
    </source>
</evidence>
<keyword evidence="5" id="KW-0571">Peptide transport</keyword>
<dbReference type="GO" id="GO:0015031">
    <property type="term" value="P:protein transport"/>
    <property type="evidence" value="ECO:0007669"/>
    <property type="project" value="UniProtKB-KW"/>
</dbReference>
<keyword evidence="7 10" id="KW-1133">Transmembrane helix</keyword>
<feature type="transmembrane region" description="Helical" evidence="10">
    <location>
        <begin position="252"/>
        <end position="273"/>
    </location>
</feature>
<feature type="transmembrane region" description="Helical" evidence="10">
    <location>
        <begin position="341"/>
        <end position="360"/>
    </location>
</feature>
<protein>
    <submittedName>
        <fullName evidence="11">BN860_06480g1_1</fullName>
    </submittedName>
</protein>
<feature type="transmembrane region" description="Helical" evidence="10">
    <location>
        <begin position="794"/>
        <end position="811"/>
    </location>
</feature>
<evidence type="ECO:0000256" key="2">
    <source>
        <dbReference type="ARBA" id="ARBA00008807"/>
    </source>
</evidence>
<keyword evidence="4 10" id="KW-0812">Transmembrane</keyword>
<feature type="transmembrane region" description="Helical" evidence="10">
    <location>
        <begin position="420"/>
        <end position="440"/>
    </location>
</feature>
<comment type="subcellular location">
    <subcellularLocation>
        <location evidence="1">Membrane</location>
        <topology evidence="1">Multi-pass membrane protein</topology>
    </subcellularLocation>
</comment>
<feature type="transmembrane region" description="Helical" evidence="10">
    <location>
        <begin position="285"/>
        <end position="308"/>
    </location>
</feature>